<feature type="domain" description="SH3" evidence="5">
    <location>
        <begin position="1278"/>
        <end position="1342"/>
    </location>
</feature>
<evidence type="ECO:0000259" key="5">
    <source>
        <dbReference type="PROSITE" id="PS50002"/>
    </source>
</evidence>
<name>A0A8H7RFP1_9FUNG</name>
<dbReference type="Pfam" id="PF20843">
    <property type="entry name" value="Rax2_3"/>
    <property type="match status" value="1"/>
</dbReference>
<dbReference type="InterPro" id="IPR048265">
    <property type="entry name" value="Rax2-like_third"/>
</dbReference>
<feature type="signal peptide" evidence="4">
    <location>
        <begin position="1"/>
        <end position="24"/>
    </location>
</feature>
<keyword evidence="3" id="KW-0812">Transmembrane</keyword>
<dbReference type="Proteomes" id="UP000650833">
    <property type="component" value="Unassembled WGS sequence"/>
</dbReference>
<gene>
    <name evidence="6" type="ORF">INT46_004435</name>
</gene>
<dbReference type="SUPFAM" id="SSF101898">
    <property type="entry name" value="NHL repeat"/>
    <property type="match status" value="1"/>
</dbReference>
<dbReference type="GO" id="GO:1902929">
    <property type="term" value="C:plasma membrane of growing cell tip"/>
    <property type="evidence" value="ECO:0007669"/>
    <property type="project" value="TreeGrafter"/>
</dbReference>
<dbReference type="OrthoDB" id="2503993at2759"/>
<protein>
    <recommendedName>
        <fullName evidence="5">SH3 domain-containing protein</fullName>
    </recommendedName>
</protein>
<evidence type="ECO:0000256" key="2">
    <source>
        <dbReference type="PROSITE-ProRule" id="PRU00192"/>
    </source>
</evidence>
<dbReference type="InterPro" id="IPR015915">
    <property type="entry name" value="Kelch-typ_b-propeller"/>
</dbReference>
<dbReference type="EMBL" id="JAEPRC010000085">
    <property type="protein sequence ID" value="KAG2210137.1"/>
    <property type="molecule type" value="Genomic_DNA"/>
</dbReference>
<reference evidence="6" key="1">
    <citation type="submission" date="2020-12" db="EMBL/GenBank/DDBJ databases">
        <title>Metabolic potential, ecology and presence of endohyphal bacteria is reflected in genomic diversity of Mucoromycotina.</title>
        <authorList>
            <person name="Muszewska A."/>
            <person name="Okrasinska A."/>
            <person name="Steczkiewicz K."/>
            <person name="Drgas O."/>
            <person name="Orlowska M."/>
            <person name="Perlinska-Lenart U."/>
            <person name="Aleksandrzak-Piekarczyk T."/>
            <person name="Szatraj K."/>
            <person name="Zielenkiewicz U."/>
            <person name="Pilsyk S."/>
            <person name="Malc E."/>
            <person name="Mieczkowski P."/>
            <person name="Kruszewska J.S."/>
            <person name="Biernat P."/>
            <person name="Pawlowska J."/>
        </authorList>
    </citation>
    <scope>NUCLEOTIDE SEQUENCE</scope>
    <source>
        <strain evidence="6">CBS 226.32</strain>
    </source>
</reference>
<evidence type="ECO:0000313" key="6">
    <source>
        <dbReference type="EMBL" id="KAG2210137.1"/>
    </source>
</evidence>
<dbReference type="InterPro" id="IPR001452">
    <property type="entry name" value="SH3_domain"/>
</dbReference>
<proteinExistence type="predicted"/>
<keyword evidence="7" id="KW-1185">Reference proteome</keyword>
<comment type="caution">
    <text evidence="6">The sequence shown here is derived from an EMBL/GenBank/DDBJ whole genome shotgun (WGS) entry which is preliminary data.</text>
</comment>
<dbReference type="SUPFAM" id="SSF50965">
    <property type="entry name" value="Galactose oxidase, central domain"/>
    <property type="match status" value="1"/>
</dbReference>
<dbReference type="InterPro" id="IPR011043">
    <property type="entry name" value="Gal_Oxase/kelch_b-propeller"/>
</dbReference>
<dbReference type="InterPro" id="IPR024982">
    <property type="entry name" value="Rax2-like_C"/>
</dbReference>
<keyword evidence="4" id="KW-0732">Signal</keyword>
<keyword evidence="1 2" id="KW-0728">SH3 domain</keyword>
<evidence type="ECO:0000256" key="4">
    <source>
        <dbReference type="SAM" id="SignalP"/>
    </source>
</evidence>
<sequence>MVSKLWRLNFVLIITAVITTTAAADNLLPEIQLESVGGQLGFAGDFAGLSPYKESSQFEVLDSRSIILSENIDNALIFESFATINGSIETYCKLTDTEYILAGNFNTINKTTYNNIARFNSQSRQFLTLDQGLDGAVKSIYCTLDTIYVGGDFIAPTNANVSQYTGHVALYSNNQWSPVPWKGFNGPVYSIIDNARESSIIFGGQFDSTGDGQYFNQNSTSTTQMVNLDSSATISSGNGLASTDPRNVICNQSPWLLQNGVPGYWQAQFVFPIQPSKFRLSNVHSTDGKNTNTFKQVESHIISLGSNQYFTLSYQDPITNKLLTCSKECLLSNNSNIPYQDFTVVNTVSTSGIRINIDTWYGTGGGFSGISIFRSDSTLQPNVITNSSVTSSSCLVATDNTSSYSMVSTTGTWTEKYAWGIYETFLASVIPASELHTADVSVTYKPYIPAQGVYEIYATTPGCVGTTTCDQRVLMQLTIELTPGNITTYALNQNINSDERTLIYTGQISSSTSLFQPTIVMKVDPIATTSSSSNVTIMGTSFEFIRNSTGSALSSILSYYPNNNTWAALAEQLPVGSVVYSLKSNESMLYIGGQFNMNTTFSNIIAYDFTKNGYSPLAQGGVNGVVYSLLLADDSRLIMAGAFNNTVTPQTNNNLNNVAIYNTRSNAWSGMNQGVNSNVNSLYTTIDNHIHLSGSFNATMNGTKLFNNAEWDLSTQSWVKSTSYILGPVINQLQISDTATIYLGSIQNAQSYRANNVVSLASSSSITSPITDIDPNAVVNTGAFWKSQSETCVVLAGRFHINNTSYPLVIYRNNEWQGHFQNVQGNITVLSVIQNNLLIGGNFNGTAANDVTVTSIAFYDLENQHMLAITGLFDSNEQPGIVNVIYPQGDGKSIYVGGDFSFAGVLNCDGICLLSMDTRQWTQPNQGISGTINDMYINENSRLLTVVGDITVNQNTQISLASIDTSSNTASWNPASQSDQFPTPTSLLYDSDNQFIITGKKNNTSYIGKWNGQSFSTIDTKLGASSNIQQLLWMPITSDSANSISRYPSDSDTMLMAVGHLELPNSNSSCSAALFDGTNWHPYLLTSTDTGSAGYINKMFTAAVCCNASYKTHRYLSVPAVILVSIAISLGILFLLIACSFIYLFLKRRNNPRKYYANPMKDWKPKYRPTSLLAMLDAANLNDSDAVAGTASLSAGGIIASDNIKQSDTATAGYSTALDGANAPTHRGQTSMDMSDAAAATYRLRNSSGFSMGMGLPFSVLMANALKTNDKSAIATEDSPKVFYAKYPFESREFGELAFDAQTPIVVTDTSDNIWWMGYKDDGSGNPVSGLFPSNYVTKAKPI</sequence>
<evidence type="ECO:0000256" key="3">
    <source>
        <dbReference type="SAM" id="Phobius"/>
    </source>
</evidence>
<dbReference type="Pfam" id="PF20842">
    <property type="entry name" value="Rax2_2"/>
    <property type="match status" value="1"/>
</dbReference>
<dbReference type="PROSITE" id="PS50002">
    <property type="entry name" value="SH3"/>
    <property type="match status" value="1"/>
</dbReference>
<dbReference type="PANTHER" id="PTHR31778">
    <property type="entry name" value="BUD SITE SELECTION PROTEIN RAX2"/>
    <property type="match status" value="1"/>
</dbReference>
<accession>A0A8H7RFP1</accession>
<feature type="transmembrane region" description="Helical" evidence="3">
    <location>
        <begin position="1120"/>
        <end position="1146"/>
    </location>
</feature>
<dbReference type="InterPro" id="IPR048266">
    <property type="entry name" value="Rax2-like_second"/>
</dbReference>
<dbReference type="SUPFAM" id="SSF50044">
    <property type="entry name" value="SH3-domain"/>
    <property type="match status" value="1"/>
</dbReference>
<keyword evidence="3" id="KW-1133">Transmembrane helix</keyword>
<evidence type="ECO:0000313" key="7">
    <source>
        <dbReference type="Proteomes" id="UP000650833"/>
    </source>
</evidence>
<evidence type="ECO:0000256" key="1">
    <source>
        <dbReference type="ARBA" id="ARBA00022443"/>
    </source>
</evidence>
<dbReference type="PANTHER" id="PTHR31778:SF2">
    <property type="entry name" value="BUD SITE SELECTION PROTEIN RAX2"/>
    <property type="match status" value="1"/>
</dbReference>
<dbReference type="SMART" id="SM00326">
    <property type="entry name" value="SH3"/>
    <property type="match status" value="1"/>
</dbReference>
<feature type="chain" id="PRO_5034381145" description="SH3 domain-containing protein" evidence="4">
    <location>
        <begin position="25"/>
        <end position="1343"/>
    </location>
</feature>
<dbReference type="Gene3D" id="2.30.30.40">
    <property type="entry name" value="SH3 Domains"/>
    <property type="match status" value="1"/>
</dbReference>
<organism evidence="6 7">
    <name type="scientific">Mucor plumbeus</name>
    <dbReference type="NCBI Taxonomy" id="97098"/>
    <lineage>
        <taxon>Eukaryota</taxon>
        <taxon>Fungi</taxon>
        <taxon>Fungi incertae sedis</taxon>
        <taxon>Mucoromycota</taxon>
        <taxon>Mucoromycotina</taxon>
        <taxon>Mucoromycetes</taxon>
        <taxon>Mucorales</taxon>
        <taxon>Mucorineae</taxon>
        <taxon>Mucoraceae</taxon>
        <taxon>Mucor</taxon>
    </lineage>
</organism>
<dbReference type="Gene3D" id="2.120.10.80">
    <property type="entry name" value="Kelch-type beta propeller"/>
    <property type="match status" value="1"/>
</dbReference>
<dbReference type="InterPro" id="IPR036028">
    <property type="entry name" value="SH3-like_dom_sf"/>
</dbReference>
<dbReference type="Pfam" id="PF12768">
    <property type="entry name" value="Rax2"/>
    <property type="match status" value="2"/>
</dbReference>
<keyword evidence="3" id="KW-0472">Membrane</keyword>